<dbReference type="SMART" id="SM00434">
    <property type="entry name" value="TOP4c"/>
    <property type="match status" value="1"/>
</dbReference>
<dbReference type="RefSeq" id="WP_330606654.1">
    <property type="nucleotide sequence ID" value="NZ_JACRSZ010000020.1"/>
</dbReference>
<dbReference type="HAMAP" id="MF_01897">
    <property type="entry name" value="GyrA"/>
    <property type="match status" value="1"/>
</dbReference>
<protein>
    <recommendedName>
        <fullName evidence="8">DNA gyrase subunit A</fullName>
        <ecNumber evidence="8">5.6.2.2</ecNumber>
    </recommendedName>
</protein>
<evidence type="ECO:0000256" key="4">
    <source>
        <dbReference type="ARBA" id="ARBA00022840"/>
    </source>
</evidence>
<dbReference type="EMBL" id="JACRSZ010000020">
    <property type="protein sequence ID" value="MBC8574387.1"/>
    <property type="molecule type" value="Genomic_DNA"/>
</dbReference>
<dbReference type="SUPFAM" id="SSF56719">
    <property type="entry name" value="Type II DNA topoisomerase"/>
    <property type="match status" value="1"/>
</dbReference>
<dbReference type="InterPro" id="IPR002205">
    <property type="entry name" value="Topo_IIA_dom_A"/>
</dbReference>
<gene>
    <name evidence="8 13" type="primary">gyrA</name>
    <name evidence="13" type="ORF">H8716_15115</name>
</gene>
<evidence type="ECO:0000259" key="12">
    <source>
        <dbReference type="PROSITE" id="PS52040"/>
    </source>
</evidence>
<dbReference type="InterPro" id="IPR005743">
    <property type="entry name" value="GyrA"/>
</dbReference>
<evidence type="ECO:0000313" key="13">
    <source>
        <dbReference type="EMBL" id="MBC8574387.1"/>
    </source>
</evidence>
<feature type="coiled-coil region" evidence="10">
    <location>
        <begin position="442"/>
        <end position="469"/>
    </location>
</feature>
<dbReference type="EC" id="5.6.2.2" evidence="8"/>
<keyword evidence="6 8" id="KW-0238">DNA-binding</keyword>
<dbReference type="NCBIfam" id="NF004043">
    <property type="entry name" value="PRK05560.1"/>
    <property type="match status" value="1"/>
</dbReference>
<dbReference type="NCBIfam" id="TIGR01063">
    <property type="entry name" value="gyrA"/>
    <property type="match status" value="1"/>
</dbReference>
<keyword evidence="10" id="KW-0175">Coiled coil</keyword>
<dbReference type="InterPro" id="IPR013758">
    <property type="entry name" value="Topo_IIA_A/C_ab"/>
</dbReference>
<evidence type="ECO:0000256" key="8">
    <source>
        <dbReference type="HAMAP-Rule" id="MF_01897"/>
    </source>
</evidence>
<dbReference type="InterPro" id="IPR013757">
    <property type="entry name" value="Topo_IIA_A_a_sf"/>
</dbReference>
<evidence type="ECO:0000313" key="14">
    <source>
        <dbReference type="Proteomes" id="UP000657421"/>
    </source>
</evidence>
<feature type="region of interest" description="Disordered" evidence="11">
    <location>
        <begin position="811"/>
        <end position="833"/>
    </location>
</feature>
<comment type="subunit">
    <text evidence="8">Heterotetramer, composed of two GyrA and two GyrB chains. In the heterotetramer, GyrA contains the active site tyrosine that forms a transient covalent intermediate with DNA, while GyrB binds cofactors and catalyzes ATP hydrolysis.</text>
</comment>
<evidence type="ECO:0000256" key="10">
    <source>
        <dbReference type="SAM" id="Coils"/>
    </source>
</evidence>
<evidence type="ECO:0000256" key="1">
    <source>
        <dbReference type="ARBA" id="ARBA00000185"/>
    </source>
</evidence>
<reference evidence="13 14" key="1">
    <citation type="submission" date="2020-08" db="EMBL/GenBank/DDBJ databases">
        <title>Genome public.</title>
        <authorList>
            <person name="Liu C."/>
            <person name="Sun Q."/>
        </authorList>
    </citation>
    <scope>NUCLEOTIDE SEQUENCE [LARGE SCALE GENOMIC DNA]</scope>
    <source>
        <strain evidence="13 14">NSJ-46</strain>
    </source>
</reference>
<evidence type="ECO:0000256" key="3">
    <source>
        <dbReference type="ARBA" id="ARBA00022741"/>
    </source>
</evidence>
<dbReference type="Gene3D" id="3.90.199.10">
    <property type="entry name" value="Topoisomerase II, domain 5"/>
    <property type="match status" value="1"/>
</dbReference>
<dbReference type="InterPro" id="IPR035516">
    <property type="entry name" value="Gyrase/topoIV_suA_C"/>
</dbReference>
<organism evidence="13 14">
    <name type="scientific">Jingyaoa shaoxingensis</name>
    <dbReference type="NCBI Taxonomy" id="2763671"/>
    <lineage>
        <taxon>Bacteria</taxon>
        <taxon>Bacillati</taxon>
        <taxon>Bacillota</taxon>
        <taxon>Clostridia</taxon>
        <taxon>Lachnospirales</taxon>
        <taxon>Lachnospiraceae</taxon>
        <taxon>Jingyaoa</taxon>
    </lineage>
</organism>
<keyword evidence="7 8" id="KW-0413">Isomerase</keyword>
<proteinExistence type="inferred from homology"/>
<dbReference type="PANTHER" id="PTHR43493">
    <property type="entry name" value="DNA GYRASE/TOPOISOMERASE SUBUNIT A"/>
    <property type="match status" value="1"/>
</dbReference>
<comment type="catalytic activity">
    <reaction evidence="1 8 9">
        <text>ATP-dependent breakage, passage and rejoining of double-stranded DNA.</text>
        <dbReference type="EC" id="5.6.2.2"/>
    </reaction>
</comment>
<dbReference type="InterPro" id="IPR050220">
    <property type="entry name" value="Type_II_DNA_Topoisomerases"/>
</dbReference>
<accession>A0ABR7ND98</accession>
<comment type="caution">
    <text evidence="13">The sequence shown here is derived from an EMBL/GenBank/DDBJ whole genome shotgun (WGS) entry which is preliminary data.</text>
</comment>
<comment type="miscellaneous">
    <text evidence="8">Few gyrases are as efficient as E.coli at forming negative supercoils. Not all organisms have 2 type II topoisomerases; in organisms with a single type II topoisomerase this enzyme also has to decatenate newly replicated chromosomes.</text>
</comment>
<feature type="domain" description="Topo IIA-type catalytic" evidence="12">
    <location>
        <begin position="35"/>
        <end position="504"/>
    </location>
</feature>
<comment type="subcellular location">
    <subcellularLocation>
        <location evidence="8">Cytoplasm</location>
    </subcellularLocation>
</comment>
<sequence length="833" mass="93759">MEDNIFDKVHEVDLKKTMEQSYIEYAMSVIASRALPDVRDGLKPVQRRVLYSMIELNNGPDKPHRKCARIVGDTMGKYHPHGDSSIYGALVNMAQDWSTRYPLVDGHGNFGSVDGDGAAAMRYTEARLSKISMEMLADINKDTVDFAPNFDETEKEPTVLPSRYPNLLCNGTTGIAVGMATNIPPHNLGEVVNAVIKIIDNRIEEGRDTEIEEILKIVKGPDFPTGAQILGTRGIEEAYRTGRGKIRVRAVTNMETLPNGKTRIIVTELPYLVNKARLIEKIADLVKEKKIDGITALTDESSREGMRINIELRRDVNANVILNQLYKHTQLQDTFGVIMLALYNNQPVVMNLLQMLTYYLKHQEEVVTRRTRYDLNKAEERAHILQGLLIALDNIDEVIRIIRASRSAAIAKESLMERFTLTDVQAQAIVDMRLRALTGLEREKIEAEYAELQKKISELKAILADENLLLGVIKKELEEIRDKYADPRRTSIGYDEFDISMEDLIPQEEVVVTMTKLGYIKRMTRDNFKSQNRGGKGIKGMQTLDDDYIEELILTNTHASIMFFTNKGRVYRLKTYEIPEASRTARGTAIINLLQLQPEETITSIVTMKEYRENAYLFMATKNGMVKKTSLDEYQNMRKTGLTAINLREDDELIEVKYTDGDQDVFLVTKYGQCIRFCESDVRATGRASMGVIGINLLDTDEVVGMQLSSQGEYMLTVSENGMGKLTDINEFTVQNRGGKGVKCYKIIEKTGNVVGMKILSRENEVMMINTDGIIIQMPCSDISILGRVTSGVKLMDLKNGITIASIAKVRESSKNENEEGSEEVSEEAGQTI</sequence>
<keyword evidence="4 8" id="KW-0067">ATP-binding</keyword>
<evidence type="ECO:0000256" key="7">
    <source>
        <dbReference type="ARBA" id="ARBA00023235"/>
    </source>
</evidence>
<dbReference type="NCBIfam" id="NF004044">
    <property type="entry name" value="PRK05561.1"/>
    <property type="match status" value="1"/>
</dbReference>
<dbReference type="SUPFAM" id="SSF101904">
    <property type="entry name" value="GyrA/ParC C-terminal domain-like"/>
    <property type="match status" value="1"/>
</dbReference>
<dbReference type="InterPro" id="IPR006691">
    <property type="entry name" value="GyrA/parC_rep"/>
</dbReference>
<dbReference type="Pfam" id="PF00521">
    <property type="entry name" value="DNA_topoisoIV"/>
    <property type="match status" value="1"/>
</dbReference>
<evidence type="ECO:0000256" key="2">
    <source>
        <dbReference type="ARBA" id="ARBA00008263"/>
    </source>
</evidence>
<keyword evidence="5 8" id="KW-0799">Topoisomerase</keyword>
<dbReference type="PANTHER" id="PTHR43493:SF5">
    <property type="entry name" value="DNA GYRASE SUBUNIT A, CHLOROPLASTIC_MITOCHONDRIAL"/>
    <property type="match status" value="1"/>
</dbReference>
<keyword evidence="8" id="KW-0963">Cytoplasm</keyword>
<comment type="similarity">
    <text evidence="2 8">Belongs to the type II topoisomerase GyrA/ParC subunit family.</text>
</comment>
<evidence type="ECO:0000256" key="6">
    <source>
        <dbReference type="ARBA" id="ARBA00023125"/>
    </source>
</evidence>
<feature type="active site" description="O-(5'-phospho-DNA)-tyrosine intermediate" evidence="8 9">
    <location>
        <position position="123"/>
    </location>
</feature>
<keyword evidence="3 8" id="KW-0547">Nucleotide-binding</keyword>
<dbReference type="Pfam" id="PF03989">
    <property type="entry name" value="DNA_gyraseA_C"/>
    <property type="match status" value="6"/>
</dbReference>
<comment type="function">
    <text evidence="8">A type II topoisomerase that negatively supercoils closed circular double-stranded (ds) DNA in an ATP-dependent manner to modulate DNA topology and maintain chromosomes in an underwound state. Negative supercoiling favors strand separation, and DNA replication, transcription, recombination and repair, all of which involve strand separation. Also able to catalyze the interconversion of other topological isomers of dsDNA rings, including catenanes and knotted rings. Type II topoisomerases break and join 2 DNA strands simultaneously in an ATP-dependent manner.</text>
</comment>
<feature type="short sequence motif" description="GyrA-box" evidence="8">
    <location>
        <begin position="531"/>
        <end position="537"/>
    </location>
</feature>
<keyword evidence="14" id="KW-1185">Reference proteome</keyword>
<evidence type="ECO:0000256" key="9">
    <source>
        <dbReference type="PROSITE-ProRule" id="PRU01384"/>
    </source>
</evidence>
<dbReference type="Gene3D" id="3.30.1360.40">
    <property type="match status" value="1"/>
</dbReference>
<dbReference type="Proteomes" id="UP000657421">
    <property type="component" value="Unassembled WGS sequence"/>
</dbReference>
<dbReference type="Gene3D" id="2.120.10.90">
    <property type="entry name" value="DNA gyrase/topoisomerase IV, subunit A, C-terminal"/>
    <property type="match status" value="1"/>
</dbReference>
<name>A0ABR7ND98_9FIRM</name>
<dbReference type="InterPro" id="IPR013760">
    <property type="entry name" value="Topo_IIA-like_dom_sf"/>
</dbReference>
<dbReference type="Gene3D" id="1.10.268.10">
    <property type="entry name" value="Topoisomerase, domain 3"/>
    <property type="match status" value="1"/>
</dbReference>
<evidence type="ECO:0000256" key="11">
    <source>
        <dbReference type="SAM" id="MobiDB-lite"/>
    </source>
</evidence>
<dbReference type="PROSITE" id="PS52040">
    <property type="entry name" value="TOPO_IIA"/>
    <property type="match status" value="1"/>
</dbReference>
<evidence type="ECO:0000256" key="5">
    <source>
        <dbReference type="ARBA" id="ARBA00023029"/>
    </source>
</evidence>
<dbReference type="CDD" id="cd00187">
    <property type="entry name" value="TOP4c"/>
    <property type="match status" value="1"/>
</dbReference>